<protein>
    <submittedName>
        <fullName evidence="1">Uncharacterized protein</fullName>
    </submittedName>
</protein>
<sequence>MLGSSAECGLSIFMACFLSALHPILKHLEEILGILKEKADVGTLLLALQRTLEFEDELAEKFGGGTQNREIENKIERSYKSKFSLCYMLNY</sequence>
<dbReference type="Proteomes" id="UP001372338">
    <property type="component" value="Unassembled WGS sequence"/>
</dbReference>
<keyword evidence="2" id="KW-1185">Reference proteome</keyword>
<dbReference type="AlphaFoldDB" id="A0AAN9I4P3"/>
<gene>
    <name evidence="1" type="ORF">RIF29_26194</name>
</gene>
<proteinExistence type="predicted"/>
<comment type="caution">
    <text evidence="1">The sequence shown here is derived from an EMBL/GenBank/DDBJ whole genome shotgun (WGS) entry which is preliminary data.</text>
</comment>
<evidence type="ECO:0000313" key="2">
    <source>
        <dbReference type="Proteomes" id="UP001372338"/>
    </source>
</evidence>
<name>A0AAN9I4P3_CROPI</name>
<reference evidence="1 2" key="1">
    <citation type="submission" date="2024-01" db="EMBL/GenBank/DDBJ databases">
        <title>The genomes of 5 underutilized Papilionoideae crops provide insights into root nodulation and disease resistanc.</title>
        <authorList>
            <person name="Yuan L."/>
        </authorList>
    </citation>
    <scope>NUCLEOTIDE SEQUENCE [LARGE SCALE GENOMIC DNA]</scope>
    <source>
        <strain evidence="1">ZHUSHIDOU_FW_LH</strain>
        <tissue evidence="1">Leaf</tissue>
    </source>
</reference>
<accession>A0AAN9I4P3</accession>
<dbReference type="EMBL" id="JAYWIO010000005">
    <property type="protein sequence ID" value="KAK7260276.1"/>
    <property type="molecule type" value="Genomic_DNA"/>
</dbReference>
<evidence type="ECO:0000313" key="1">
    <source>
        <dbReference type="EMBL" id="KAK7260276.1"/>
    </source>
</evidence>
<organism evidence="1 2">
    <name type="scientific">Crotalaria pallida</name>
    <name type="common">Smooth rattlebox</name>
    <name type="synonym">Crotalaria striata</name>
    <dbReference type="NCBI Taxonomy" id="3830"/>
    <lineage>
        <taxon>Eukaryota</taxon>
        <taxon>Viridiplantae</taxon>
        <taxon>Streptophyta</taxon>
        <taxon>Embryophyta</taxon>
        <taxon>Tracheophyta</taxon>
        <taxon>Spermatophyta</taxon>
        <taxon>Magnoliopsida</taxon>
        <taxon>eudicotyledons</taxon>
        <taxon>Gunneridae</taxon>
        <taxon>Pentapetalae</taxon>
        <taxon>rosids</taxon>
        <taxon>fabids</taxon>
        <taxon>Fabales</taxon>
        <taxon>Fabaceae</taxon>
        <taxon>Papilionoideae</taxon>
        <taxon>50 kb inversion clade</taxon>
        <taxon>genistoids sensu lato</taxon>
        <taxon>core genistoids</taxon>
        <taxon>Crotalarieae</taxon>
        <taxon>Crotalaria</taxon>
    </lineage>
</organism>